<evidence type="ECO:0000313" key="1">
    <source>
        <dbReference type="EMBL" id="JAH92937.1"/>
    </source>
</evidence>
<accession>A0A0E9WRE3</accession>
<dbReference type="AlphaFoldDB" id="A0A0E9WRE3"/>
<sequence>MSSILSHLPNPADILTASTAIVEDQARFHHTLNLTQSHLHSYLSP</sequence>
<dbReference type="EMBL" id="GBXM01015640">
    <property type="protein sequence ID" value="JAH92937.1"/>
    <property type="molecule type" value="Transcribed_RNA"/>
</dbReference>
<reference evidence="1" key="1">
    <citation type="submission" date="2014-11" db="EMBL/GenBank/DDBJ databases">
        <authorList>
            <person name="Amaro Gonzalez C."/>
        </authorList>
    </citation>
    <scope>NUCLEOTIDE SEQUENCE</scope>
</reference>
<protein>
    <submittedName>
        <fullName evidence="1">Uncharacterized protein</fullName>
    </submittedName>
</protein>
<reference evidence="1" key="2">
    <citation type="journal article" date="2015" name="Fish Shellfish Immunol.">
        <title>Early steps in the European eel (Anguilla anguilla)-Vibrio vulnificus interaction in the gills: Role of the RtxA13 toxin.</title>
        <authorList>
            <person name="Callol A."/>
            <person name="Pajuelo D."/>
            <person name="Ebbesson L."/>
            <person name="Teles M."/>
            <person name="MacKenzie S."/>
            <person name="Amaro C."/>
        </authorList>
    </citation>
    <scope>NUCLEOTIDE SEQUENCE</scope>
</reference>
<proteinExistence type="predicted"/>
<name>A0A0E9WRE3_ANGAN</name>
<organism evidence="1">
    <name type="scientific">Anguilla anguilla</name>
    <name type="common">European freshwater eel</name>
    <name type="synonym">Muraena anguilla</name>
    <dbReference type="NCBI Taxonomy" id="7936"/>
    <lineage>
        <taxon>Eukaryota</taxon>
        <taxon>Metazoa</taxon>
        <taxon>Chordata</taxon>
        <taxon>Craniata</taxon>
        <taxon>Vertebrata</taxon>
        <taxon>Euteleostomi</taxon>
        <taxon>Actinopterygii</taxon>
        <taxon>Neopterygii</taxon>
        <taxon>Teleostei</taxon>
        <taxon>Anguilliformes</taxon>
        <taxon>Anguillidae</taxon>
        <taxon>Anguilla</taxon>
    </lineage>
</organism>